<dbReference type="PANTHER" id="PTHR33908:SF11">
    <property type="entry name" value="MEMBRANE PROTEIN"/>
    <property type="match status" value="1"/>
</dbReference>
<keyword evidence="2" id="KW-1003">Cell membrane</keyword>
<evidence type="ECO:0000313" key="11">
    <source>
        <dbReference type="Proteomes" id="UP000037784"/>
    </source>
</evidence>
<feature type="transmembrane region" description="Helical" evidence="8">
    <location>
        <begin position="352"/>
        <end position="371"/>
    </location>
</feature>
<comment type="caution">
    <text evidence="10">The sequence shown here is derived from an EMBL/GenBank/DDBJ whole genome shotgun (WGS) entry which is preliminary data.</text>
</comment>
<sequence>MNVEATDATEKPVSLAPRTYGVLLALFLAVAAWVRWQYAREISLFVDEFTTMWAAKRILELGVPRMPSGVLYTRGILASYVEAAFLAYRYDPLVARIPSILFALATIVTVYHVGRRQFGARVGLVAAALMVLAPEEIVWGARARFYMQLQLFVLLTAWVTYASVRAQDPRRRARLHVWFVVLFVLALFSQEETILLYPALVAAIVAWRGVRFFRHPDAVLAHVGAWIAMGVRYLIEKVGQPGYFETIQARRPYVGLIFDIRGAWEEYGPFFYEPARLVLTLFVLVALVMALREARRAWRFDSWRTCLLDGCAALRTIATSYQATLYYLWLFGAVFVVILLFVGQTWREMRYIFMIVPFWFLPAAAGIVWTWDRFVRSPRLREQGALGLAIVAMALFVPDAVRTLRQQVEGYDLALAYIAEHRQPGDAVLTPQPPACAAVFGPCDYYAIQKDYEEYVIRRDGVWVDRWTGAPLLNTVEQLEEVIRTHPHTYFLVDGYRLATRYEPAFVRMVVEQMDVVFMDRGIAVLRADGWRDVPPRPVVHTYEPPVNFKNEVGLRRVELTGDHVMPGETLNAMLAWTALGKVWDEYNVFFHLEAPDGSLLAQDDAPPVDGVMPTWLFHIGEQPEYPDEHTLAIPADAPTGRYRLQTGLYLLDTLERLPILNAEGEPVGDAWTVDYIWVGERPPLPPVALNAAFEGGLVLVAQNERPARLTPGSEIAITLAWRADAPLARDYTFFVQLLNADGVLVAQNDRQPEGGFYPTTAWDVGEVVQDTYRLTIPADAPPGTYRLIAGAYWWQTGERLRLPDGSDAVLLGTVEVVAP</sequence>
<feature type="transmembrane region" description="Helical" evidence="8">
    <location>
        <begin position="145"/>
        <end position="164"/>
    </location>
</feature>
<evidence type="ECO:0000259" key="9">
    <source>
        <dbReference type="Pfam" id="PF13231"/>
    </source>
</evidence>
<reference evidence="10 11" key="1">
    <citation type="journal article" date="2015" name="Genome Announc.">
        <title>Draft Genome Sequence of a Heterotrophic Facultative Anaerobic Thermophilic Bacterium, Ardenticatena maritima Strain 110ST.</title>
        <authorList>
            <person name="Kawaichi S."/>
            <person name="Yoshida T."/>
            <person name="Sako Y."/>
            <person name="Nakamura R."/>
        </authorList>
    </citation>
    <scope>NUCLEOTIDE SEQUENCE [LARGE SCALE GENOMIC DNA]</scope>
    <source>
        <strain evidence="10 11">110S</strain>
    </source>
</reference>
<keyword evidence="4" id="KW-0808">Transferase</keyword>
<keyword evidence="11" id="KW-1185">Reference proteome</keyword>
<feature type="transmembrane region" description="Helical" evidence="8">
    <location>
        <begin position="383"/>
        <end position="401"/>
    </location>
</feature>
<evidence type="ECO:0000256" key="2">
    <source>
        <dbReference type="ARBA" id="ARBA00022475"/>
    </source>
</evidence>
<feature type="transmembrane region" description="Helical" evidence="8">
    <location>
        <begin position="93"/>
        <end position="111"/>
    </location>
</feature>
<dbReference type="InParanoid" id="A0A0M8K7Z1"/>
<keyword evidence="7 8" id="KW-0472">Membrane</keyword>
<evidence type="ECO:0000256" key="8">
    <source>
        <dbReference type="SAM" id="Phobius"/>
    </source>
</evidence>
<evidence type="ECO:0000256" key="4">
    <source>
        <dbReference type="ARBA" id="ARBA00022679"/>
    </source>
</evidence>
<feature type="transmembrane region" description="Helical" evidence="8">
    <location>
        <begin position="118"/>
        <end position="139"/>
    </location>
</feature>
<reference evidence="11" key="2">
    <citation type="submission" date="2015-08" db="EMBL/GenBank/DDBJ databases">
        <title>Draft Genome Sequence of a Heterotrophic Facultative Anaerobic Bacterium Ardenticatena maritima Strain 110S.</title>
        <authorList>
            <person name="Kawaichi S."/>
            <person name="Yoshida T."/>
            <person name="Sako Y."/>
            <person name="Nakamura R."/>
        </authorList>
    </citation>
    <scope>NUCLEOTIDE SEQUENCE [LARGE SCALE GENOMIC DNA]</scope>
    <source>
        <strain evidence="11">110S</strain>
    </source>
</reference>
<dbReference type="RefSeq" id="WP_054493428.1">
    <property type="nucleotide sequence ID" value="NZ_BBZA01000178.1"/>
</dbReference>
<feature type="transmembrane region" description="Helical" evidence="8">
    <location>
        <begin position="325"/>
        <end position="346"/>
    </location>
</feature>
<gene>
    <name evidence="10" type="ORF">ARMA_2038</name>
</gene>
<dbReference type="InterPro" id="IPR038731">
    <property type="entry name" value="RgtA/B/C-like"/>
</dbReference>
<evidence type="ECO:0000256" key="3">
    <source>
        <dbReference type="ARBA" id="ARBA00022676"/>
    </source>
</evidence>
<comment type="subcellular location">
    <subcellularLocation>
        <location evidence="1">Cell membrane</location>
        <topology evidence="1">Multi-pass membrane protein</topology>
    </subcellularLocation>
</comment>
<dbReference type="InterPro" id="IPR050297">
    <property type="entry name" value="LipidA_mod_glycosyltrf_83"/>
</dbReference>
<feature type="transmembrane region" description="Helical" evidence="8">
    <location>
        <begin position="20"/>
        <end position="36"/>
    </location>
</feature>
<accession>A0A0M8K7Z1</accession>
<feature type="transmembrane region" description="Helical" evidence="8">
    <location>
        <begin position="274"/>
        <end position="291"/>
    </location>
</feature>
<dbReference type="GO" id="GO:0009103">
    <property type="term" value="P:lipopolysaccharide biosynthetic process"/>
    <property type="evidence" value="ECO:0007669"/>
    <property type="project" value="UniProtKB-ARBA"/>
</dbReference>
<keyword evidence="5 8" id="KW-0812">Transmembrane</keyword>
<dbReference type="PANTHER" id="PTHR33908">
    <property type="entry name" value="MANNOSYLTRANSFERASE YKCB-RELATED"/>
    <property type="match status" value="1"/>
</dbReference>
<dbReference type="GO" id="GO:0016763">
    <property type="term" value="F:pentosyltransferase activity"/>
    <property type="evidence" value="ECO:0007669"/>
    <property type="project" value="TreeGrafter"/>
</dbReference>
<evidence type="ECO:0000256" key="7">
    <source>
        <dbReference type="ARBA" id="ARBA00023136"/>
    </source>
</evidence>
<feature type="transmembrane region" description="Helical" evidence="8">
    <location>
        <begin position="194"/>
        <end position="210"/>
    </location>
</feature>
<feature type="domain" description="Glycosyltransferase RgtA/B/C/D-like" evidence="9">
    <location>
        <begin position="93"/>
        <end position="224"/>
    </location>
</feature>
<evidence type="ECO:0000256" key="5">
    <source>
        <dbReference type="ARBA" id="ARBA00022692"/>
    </source>
</evidence>
<keyword evidence="6 8" id="KW-1133">Transmembrane helix</keyword>
<feature type="transmembrane region" description="Helical" evidence="8">
    <location>
        <begin position="217"/>
        <end position="235"/>
    </location>
</feature>
<dbReference type="GO" id="GO:0005886">
    <property type="term" value="C:plasma membrane"/>
    <property type="evidence" value="ECO:0007669"/>
    <property type="project" value="UniProtKB-SubCell"/>
</dbReference>
<evidence type="ECO:0000256" key="1">
    <source>
        <dbReference type="ARBA" id="ARBA00004651"/>
    </source>
</evidence>
<dbReference type="EMBL" id="BBZA01000178">
    <property type="protein sequence ID" value="GAP63615.1"/>
    <property type="molecule type" value="Genomic_DNA"/>
</dbReference>
<dbReference type="AlphaFoldDB" id="A0A0M8K7Z1"/>
<evidence type="ECO:0000256" key="6">
    <source>
        <dbReference type="ARBA" id="ARBA00022989"/>
    </source>
</evidence>
<dbReference type="Proteomes" id="UP000037784">
    <property type="component" value="Unassembled WGS sequence"/>
</dbReference>
<protein>
    <recommendedName>
        <fullName evidence="9">Glycosyltransferase RgtA/B/C/D-like domain-containing protein</fullName>
    </recommendedName>
</protein>
<organism evidence="10 11">
    <name type="scientific">Ardenticatena maritima</name>
    <dbReference type="NCBI Taxonomy" id="872965"/>
    <lineage>
        <taxon>Bacteria</taxon>
        <taxon>Bacillati</taxon>
        <taxon>Chloroflexota</taxon>
        <taxon>Ardenticatenia</taxon>
        <taxon>Ardenticatenales</taxon>
        <taxon>Ardenticatenaceae</taxon>
        <taxon>Ardenticatena</taxon>
    </lineage>
</organism>
<keyword evidence="3" id="KW-0328">Glycosyltransferase</keyword>
<evidence type="ECO:0000313" key="10">
    <source>
        <dbReference type="EMBL" id="GAP63615.1"/>
    </source>
</evidence>
<dbReference type="Pfam" id="PF13231">
    <property type="entry name" value="PMT_2"/>
    <property type="match status" value="1"/>
</dbReference>
<proteinExistence type="predicted"/>
<name>A0A0M8K7Z1_9CHLR</name>
<dbReference type="OrthoDB" id="158419at2"/>
<feature type="transmembrane region" description="Helical" evidence="8">
    <location>
        <begin position="173"/>
        <end position="188"/>
    </location>
</feature>